<dbReference type="RefSeq" id="WP_345065255.1">
    <property type="nucleotide sequence ID" value="NZ_BAABGR010000006.1"/>
</dbReference>
<comment type="caution">
    <text evidence="2">The sequence shown here is derived from an EMBL/GenBank/DDBJ whole genome shotgun (WGS) entry which is preliminary data.</text>
</comment>
<dbReference type="Pfam" id="PF05987">
    <property type="entry name" value="DUF898"/>
    <property type="match status" value="2"/>
</dbReference>
<evidence type="ECO:0000313" key="2">
    <source>
        <dbReference type="EMBL" id="GAA4513321.1"/>
    </source>
</evidence>
<dbReference type="Proteomes" id="UP001500394">
    <property type="component" value="Unassembled WGS sequence"/>
</dbReference>
<feature type="transmembrane region" description="Helical" evidence="1">
    <location>
        <begin position="148"/>
        <end position="169"/>
    </location>
</feature>
<feature type="transmembrane region" description="Helical" evidence="1">
    <location>
        <begin position="250"/>
        <end position="270"/>
    </location>
</feature>
<feature type="transmembrane region" description="Helical" evidence="1">
    <location>
        <begin position="75"/>
        <end position="97"/>
    </location>
</feature>
<organism evidence="2 3">
    <name type="scientific">Sphingobacterium thermophilum</name>
    <dbReference type="NCBI Taxonomy" id="768534"/>
    <lineage>
        <taxon>Bacteria</taxon>
        <taxon>Pseudomonadati</taxon>
        <taxon>Bacteroidota</taxon>
        <taxon>Sphingobacteriia</taxon>
        <taxon>Sphingobacteriales</taxon>
        <taxon>Sphingobacteriaceae</taxon>
        <taxon>Sphingobacterium</taxon>
    </lineage>
</organism>
<protein>
    <submittedName>
        <fullName evidence="2">YjgN family protein</fullName>
    </submittedName>
</protein>
<accession>A0ABP8QYN6</accession>
<keyword evidence="1" id="KW-0812">Transmembrane</keyword>
<gene>
    <name evidence="2" type="ORF">GCM10023173_08820</name>
</gene>
<keyword evidence="1" id="KW-1133">Transmembrane helix</keyword>
<feature type="transmembrane region" description="Helical" evidence="1">
    <location>
        <begin position="103"/>
        <end position="127"/>
    </location>
</feature>
<evidence type="ECO:0000256" key="1">
    <source>
        <dbReference type="SAM" id="Phobius"/>
    </source>
</evidence>
<dbReference type="InterPro" id="IPR010295">
    <property type="entry name" value="DUF898"/>
</dbReference>
<keyword evidence="1" id="KW-0472">Membrane</keyword>
<proteinExistence type="predicted"/>
<sequence>MELTAENTSLQQNYRLEFLGKGSEYFSIVIVNWLLTLVTLGLYYPWARAKKLRYIYGNVSLNNERFHFSGTGKEMFIGFIKLMVFYAIILGAFYYLYLQSSLLIAIIILYVGLLGIIPLAIHGAFRYRMSRTTYRGIRFGYRGEREKLVKYFFKWLILTVFTLGIYVFWMEMNLRRYIYGNIRYGDVEFDNESEGFEYFILNLKGYLLTILTLGIYSFWWYRDIFNYFVNTMSMRRGEQKIRCHSTATGIGFLRLLVGNFFIIVFTLGLGKAWADVRLYKFILDNIKLEGNINLDEIQQTEDEYLDAFGEDAMDFFDIDLA</sequence>
<evidence type="ECO:0000313" key="3">
    <source>
        <dbReference type="Proteomes" id="UP001500394"/>
    </source>
</evidence>
<reference evidence="3" key="1">
    <citation type="journal article" date="2019" name="Int. J. Syst. Evol. Microbiol.">
        <title>The Global Catalogue of Microorganisms (GCM) 10K type strain sequencing project: providing services to taxonomists for standard genome sequencing and annotation.</title>
        <authorList>
            <consortium name="The Broad Institute Genomics Platform"/>
            <consortium name="The Broad Institute Genome Sequencing Center for Infectious Disease"/>
            <person name="Wu L."/>
            <person name="Ma J."/>
        </authorList>
    </citation>
    <scope>NUCLEOTIDE SEQUENCE [LARGE SCALE GENOMIC DNA]</scope>
    <source>
        <strain evidence="3">JCM 17858</strain>
    </source>
</reference>
<feature type="transmembrane region" description="Helical" evidence="1">
    <location>
        <begin position="206"/>
        <end position="229"/>
    </location>
</feature>
<name>A0ABP8QYN6_9SPHI</name>
<dbReference type="EMBL" id="BAABGR010000006">
    <property type="protein sequence ID" value="GAA4513321.1"/>
    <property type="molecule type" value="Genomic_DNA"/>
</dbReference>
<keyword evidence="3" id="KW-1185">Reference proteome</keyword>
<feature type="transmembrane region" description="Helical" evidence="1">
    <location>
        <begin position="25"/>
        <end position="46"/>
    </location>
</feature>